<feature type="non-terminal residue" evidence="2">
    <location>
        <position position="52"/>
    </location>
</feature>
<dbReference type="Proteomes" id="UP000030676">
    <property type="component" value="Unassembled WGS sequence"/>
</dbReference>
<reference evidence="2" key="1">
    <citation type="submission" date="2011-11" db="EMBL/GenBank/DDBJ databases">
        <title>The Genome Sequence of Fusarium oxysporum PHW808.</title>
        <authorList>
            <consortium name="The Broad Institute Genome Sequencing Platform"/>
            <person name="Ma L.-J."/>
            <person name="Gale L.R."/>
            <person name="Schwartz D.C."/>
            <person name="Zhou S."/>
            <person name="Corby-Kistler H."/>
            <person name="Young S.K."/>
            <person name="Zeng Q."/>
            <person name="Gargeya S."/>
            <person name="Fitzgerald M."/>
            <person name="Haas B."/>
            <person name="Abouelleil A."/>
            <person name="Alvarado L."/>
            <person name="Arachchi H.M."/>
            <person name="Berlin A."/>
            <person name="Brown A."/>
            <person name="Chapman S.B."/>
            <person name="Chen Z."/>
            <person name="Dunbar C."/>
            <person name="Freedman E."/>
            <person name="Gearin G."/>
            <person name="Goldberg J."/>
            <person name="Griggs A."/>
            <person name="Gujja S."/>
            <person name="Heiman D."/>
            <person name="Howarth C."/>
            <person name="Larson L."/>
            <person name="Lui A."/>
            <person name="MacDonald P.J.P."/>
            <person name="Montmayeur A."/>
            <person name="Murphy C."/>
            <person name="Neiman D."/>
            <person name="Pearson M."/>
            <person name="Priest M."/>
            <person name="Roberts A."/>
            <person name="Saif S."/>
            <person name="Shea T."/>
            <person name="Shenoy N."/>
            <person name="Sisk P."/>
            <person name="Stolte C."/>
            <person name="Sykes S."/>
            <person name="Wortman J."/>
            <person name="Nusbaum C."/>
            <person name="Birren B."/>
        </authorList>
    </citation>
    <scope>NUCLEOTIDE SEQUENCE [LARGE SCALE GENOMIC DNA]</scope>
    <source>
        <strain evidence="2">54008</strain>
    </source>
</reference>
<name>X0GV82_FUSOX</name>
<dbReference type="AlphaFoldDB" id="X0GV82"/>
<feature type="compositionally biased region" description="Basic and acidic residues" evidence="1">
    <location>
        <begin position="1"/>
        <end position="16"/>
    </location>
</feature>
<protein>
    <submittedName>
        <fullName evidence="2">Uncharacterized protein</fullName>
    </submittedName>
</protein>
<feature type="region of interest" description="Disordered" evidence="1">
    <location>
        <begin position="1"/>
        <end position="29"/>
    </location>
</feature>
<gene>
    <name evidence="2" type="ORF">FOPG_19932</name>
</gene>
<proteinExistence type="predicted"/>
<accession>X0GV82</accession>
<dbReference type="EMBL" id="KK034726">
    <property type="protein sequence ID" value="EXL63795.1"/>
    <property type="molecule type" value="Genomic_DNA"/>
</dbReference>
<evidence type="ECO:0000313" key="2">
    <source>
        <dbReference type="EMBL" id="EXL63795.1"/>
    </source>
</evidence>
<organism evidence="2">
    <name type="scientific">Fusarium oxysporum f. sp. conglutinans race 2 54008</name>
    <dbReference type="NCBI Taxonomy" id="1089457"/>
    <lineage>
        <taxon>Eukaryota</taxon>
        <taxon>Fungi</taxon>
        <taxon>Dikarya</taxon>
        <taxon>Ascomycota</taxon>
        <taxon>Pezizomycotina</taxon>
        <taxon>Sordariomycetes</taxon>
        <taxon>Hypocreomycetidae</taxon>
        <taxon>Hypocreales</taxon>
        <taxon>Nectriaceae</taxon>
        <taxon>Fusarium</taxon>
        <taxon>Fusarium oxysporum species complex</taxon>
    </lineage>
</organism>
<reference evidence="2" key="2">
    <citation type="submission" date="2014-03" db="EMBL/GenBank/DDBJ databases">
        <title>The Genome Annotation of Fusarium oxysporum PHW808.</title>
        <authorList>
            <consortium name="The Broad Institute Genomics Platform"/>
            <person name="Ma L.-J."/>
            <person name="Corby-Kistler H."/>
            <person name="Broz K."/>
            <person name="Gale L.R."/>
            <person name="Jonkers W."/>
            <person name="O'Donnell K."/>
            <person name="Ploetz R."/>
            <person name="Steinberg C."/>
            <person name="Schwartz D.C."/>
            <person name="VanEtten H."/>
            <person name="Zhou S."/>
            <person name="Young S.K."/>
            <person name="Zeng Q."/>
            <person name="Gargeya S."/>
            <person name="Fitzgerald M."/>
            <person name="Abouelleil A."/>
            <person name="Alvarado L."/>
            <person name="Chapman S.B."/>
            <person name="Gainer-Dewar J."/>
            <person name="Goldberg J."/>
            <person name="Griggs A."/>
            <person name="Gujja S."/>
            <person name="Hansen M."/>
            <person name="Howarth C."/>
            <person name="Imamovic A."/>
            <person name="Ireland A."/>
            <person name="Larimer J."/>
            <person name="McCowan C."/>
            <person name="Murphy C."/>
            <person name="Pearson M."/>
            <person name="Poon T.W."/>
            <person name="Priest M."/>
            <person name="Roberts A."/>
            <person name="Saif S."/>
            <person name="Shea T."/>
            <person name="Sykes S."/>
            <person name="Wortman J."/>
            <person name="Nusbaum C."/>
            <person name="Birren B."/>
        </authorList>
    </citation>
    <scope>NUCLEOTIDE SEQUENCE</scope>
    <source>
        <strain evidence="2">54008</strain>
    </source>
</reference>
<sequence>MAEEQKNVEVPQETKPETTPAPATDKGRNHYIHSTLDQIEWMYDFLGNYIVD</sequence>
<dbReference type="HOGENOM" id="CLU_3092933_0_0_1"/>
<evidence type="ECO:0000256" key="1">
    <source>
        <dbReference type="SAM" id="MobiDB-lite"/>
    </source>
</evidence>